<dbReference type="EMBL" id="AYSO01000020">
    <property type="protein sequence ID" value="KIE44696.1"/>
    <property type="molecule type" value="Genomic_DNA"/>
</dbReference>
<name>A0A0C1R2M9_9CLOT</name>
<dbReference type="Pfam" id="PF12730">
    <property type="entry name" value="ABC2_membrane_4"/>
    <property type="match status" value="1"/>
</dbReference>
<feature type="transmembrane region" description="Helical" evidence="1">
    <location>
        <begin position="50"/>
        <end position="71"/>
    </location>
</feature>
<organism evidence="2 3">
    <name type="scientific">Clostridium argentinense CDC 2741</name>
    <dbReference type="NCBI Taxonomy" id="1418104"/>
    <lineage>
        <taxon>Bacteria</taxon>
        <taxon>Bacillati</taxon>
        <taxon>Bacillota</taxon>
        <taxon>Clostridia</taxon>
        <taxon>Eubacteriales</taxon>
        <taxon>Clostridiaceae</taxon>
        <taxon>Clostridium</taxon>
    </lineage>
</organism>
<comment type="caution">
    <text evidence="2">The sequence shown here is derived from an EMBL/GenBank/DDBJ whole genome shotgun (WGS) entry which is preliminary data.</text>
</comment>
<evidence type="ECO:0000313" key="3">
    <source>
        <dbReference type="Proteomes" id="UP000031366"/>
    </source>
</evidence>
<dbReference type="PANTHER" id="PTHR37305:SF1">
    <property type="entry name" value="MEMBRANE PROTEIN"/>
    <property type="match status" value="1"/>
</dbReference>
<dbReference type="Proteomes" id="UP000031366">
    <property type="component" value="Unassembled WGS sequence"/>
</dbReference>
<keyword evidence="1" id="KW-1133">Transmembrane helix</keyword>
<keyword evidence="1" id="KW-0472">Membrane</keyword>
<gene>
    <name evidence="2" type="ORF">U732_772</name>
</gene>
<feature type="transmembrane region" description="Helical" evidence="1">
    <location>
        <begin position="102"/>
        <end position="126"/>
    </location>
</feature>
<accession>A0A0C1R2M9</accession>
<protein>
    <submittedName>
        <fullName evidence="2">ABC-2 transporter family protein</fullName>
    </submittedName>
</protein>
<dbReference type="CDD" id="cd21809">
    <property type="entry name" value="ABC-2_lan_permease-like"/>
    <property type="match status" value="1"/>
</dbReference>
<feature type="transmembrane region" description="Helical" evidence="1">
    <location>
        <begin position="225"/>
        <end position="244"/>
    </location>
</feature>
<dbReference type="PANTHER" id="PTHR37305">
    <property type="entry name" value="INTEGRAL MEMBRANE PROTEIN-RELATED"/>
    <property type="match status" value="1"/>
</dbReference>
<feature type="transmembrane region" description="Helical" evidence="1">
    <location>
        <begin position="132"/>
        <end position="155"/>
    </location>
</feature>
<proteinExistence type="predicted"/>
<feature type="transmembrane region" description="Helical" evidence="1">
    <location>
        <begin position="16"/>
        <end position="38"/>
    </location>
</feature>
<evidence type="ECO:0000313" key="2">
    <source>
        <dbReference type="EMBL" id="KIE44696.1"/>
    </source>
</evidence>
<reference evidence="2 3" key="1">
    <citation type="journal article" date="2015" name="Infect. Genet. Evol.">
        <title>Genomic sequences of six botulinum neurotoxin-producing strains representing three clostridial species illustrate the mobility and diversity of botulinum neurotoxin genes.</title>
        <authorList>
            <person name="Smith T.J."/>
            <person name="Hill K.K."/>
            <person name="Xie G."/>
            <person name="Foley B.T."/>
            <person name="Williamson C.H."/>
            <person name="Foster J.T."/>
            <person name="Johnson S.L."/>
            <person name="Chertkov O."/>
            <person name="Teshima H."/>
            <person name="Gibbons H.S."/>
            <person name="Johnsky L.A."/>
            <person name="Karavis M.A."/>
            <person name="Smith L.A."/>
        </authorList>
    </citation>
    <scope>NUCLEOTIDE SEQUENCE [LARGE SCALE GENOMIC DNA]</scope>
    <source>
        <strain evidence="2 3">CDC 2741</strain>
    </source>
</reference>
<evidence type="ECO:0000256" key="1">
    <source>
        <dbReference type="SAM" id="Phobius"/>
    </source>
</evidence>
<keyword evidence="3" id="KW-1185">Reference proteome</keyword>
<sequence>MRTIILEFYKLRRKRILSMITIFIGAEILWAFMAISMSMSRNPESVKWEAIIAAISSMNGLFLPIISAIVASRICDMEHKGNTWKLLLSTNKKISHIYASKYLCSAILLCYGVIIQVIAILIFGIVKNVPGSIPIALLIRFIISTMLTNMAILALQQWISFSIKNQAFALCLGMIGGFLGMSAALFPTSLRRIFIWSYYTELSPVTYIYNGTSAEYIIRTINPKIIAIVLLMGIVFYVAGNVHVSKQEI</sequence>
<dbReference type="AlphaFoldDB" id="A0A0C1R2M9"/>
<keyword evidence="1" id="KW-0812">Transmembrane</keyword>
<dbReference type="STRING" id="29341.RSJ17_06660"/>
<dbReference type="RefSeq" id="WP_202812785.1">
    <property type="nucleotide sequence ID" value="NZ_AYSO01000020.1"/>
</dbReference>
<feature type="transmembrane region" description="Helical" evidence="1">
    <location>
        <begin position="167"/>
        <end position="186"/>
    </location>
</feature>